<name>A0AAF0J4R3_9BASI</name>
<dbReference type="Pfam" id="PF00650">
    <property type="entry name" value="CRAL_TRIO"/>
    <property type="match status" value="1"/>
</dbReference>
<organism evidence="3 4">
    <name type="scientific">Malassezia cuniculi</name>
    <dbReference type="NCBI Taxonomy" id="948313"/>
    <lineage>
        <taxon>Eukaryota</taxon>
        <taxon>Fungi</taxon>
        <taxon>Dikarya</taxon>
        <taxon>Basidiomycota</taxon>
        <taxon>Ustilaginomycotina</taxon>
        <taxon>Malasseziomycetes</taxon>
        <taxon>Malasseziales</taxon>
        <taxon>Malasseziaceae</taxon>
        <taxon>Malassezia</taxon>
    </lineage>
</organism>
<dbReference type="InterPro" id="IPR001251">
    <property type="entry name" value="CRAL-TRIO_dom"/>
</dbReference>
<feature type="compositionally biased region" description="Polar residues" evidence="1">
    <location>
        <begin position="406"/>
        <end position="415"/>
    </location>
</feature>
<feature type="domain" description="CRAL-TRIO" evidence="2">
    <location>
        <begin position="104"/>
        <end position="273"/>
    </location>
</feature>
<protein>
    <recommendedName>
        <fullName evidence="2">CRAL-TRIO domain-containing protein</fullName>
    </recommendedName>
</protein>
<proteinExistence type="predicted"/>
<accession>A0AAF0J4R3</accession>
<sequence>MTPAIGAAAAYDNLQKQYAAHAEDVVALHESLLGELANVIQEPYTNIELATARNFVDDPECVFRFLRRNKFDVKAAREAIIHAIQWRRERGIDSAASGTLVSPYMSDTSDHVPLFWMHSRFRDCFGRPCLHVALRHLERSPDGSLDELRDIIIVCLEVGRRYLQRVNRRRKQGVPPVLQLSLMLDVRSIGAANLELELIPYVREHMRLYYPGLFGTVYVVHYSWFQSGIWRMAKPLFPASLLSRVRVSDEAELVDHFGPALPKHAGGKLDIPMLVDSSDVFHTLGRVQPRRTASERMDYESIYDVVSRCGTPYSNSRVMTPMASVPGTPSLRPYGSIAAGITPNAIAESLRVLAEQEGKSGYEQWVSWDFGLPLPRISVLPEWPAWSFWERKNNNIHEPRRVIGHSTPTGPSAQTPPGRADADNDVPPADIGLARHASPSRGGSGSGSAGGHEAPNAREVSPFHPQNPYFGYPATLIEGDNSENSRRRAQGRRVHAKRQKRHLLRTLLYLFMLRVLHVYRQLRRGIQTLVWSIIDMRLLGDRNRLTLTEALSSSSAARITMLIGLLALAWPRQKAPLHLVLAANSG</sequence>
<evidence type="ECO:0000313" key="3">
    <source>
        <dbReference type="EMBL" id="WFD33448.1"/>
    </source>
</evidence>
<evidence type="ECO:0000313" key="4">
    <source>
        <dbReference type="Proteomes" id="UP001219933"/>
    </source>
</evidence>
<dbReference type="PANTHER" id="PTHR46590">
    <property type="entry name" value="PHOSPHATIDYLINOSITOL TRANSFER PROTEIN CSR1-RELATED"/>
    <property type="match status" value="1"/>
</dbReference>
<evidence type="ECO:0000259" key="2">
    <source>
        <dbReference type="PROSITE" id="PS50191"/>
    </source>
</evidence>
<dbReference type="InterPro" id="IPR052432">
    <property type="entry name" value="PITP/CRAL-TRIO"/>
</dbReference>
<dbReference type="AlphaFoldDB" id="A0AAF0J4R3"/>
<dbReference type="PROSITE" id="PS50191">
    <property type="entry name" value="CRAL_TRIO"/>
    <property type="match status" value="1"/>
</dbReference>
<dbReference type="CDD" id="cd00170">
    <property type="entry name" value="SEC14"/>
    <property type="match status" value="1"/>
</dbReference>
<evidence type="ECO:0000256" key="1">
    <source>
        <dbReference type="SAM" id="MobiDB-lite"/>
    </source>
</evidence>
<reference evidence="3" key="1">
    <citation type="submission" date="2023-03" db="EMBL/GenBank/DDBJ databases">
        <title>Mating type loci evolution in Malassezia.</title>
        <authorList>
            <person name="Coelho M.A."/>
        </authorList>
    </citation>
    <scope>NUCLEOTIDE SEQUENCE</scope>
    <source>
        <strain evidence="3">CBS 11721</strain>
    </source>
</reference>
<dbReference type="Gene3D" id="3.40.525.10">
    <property type="entry name" value="CRAL-TRIO lipid binding domain"/>
    <property type="match status" value="1"/>
</dbReference>
<feature type="region of interest" description="Disordered" evidence="1">
    <location>
        <begin position="399"/>
        <end position="460"/>
    </location>
</feature>
<dbReference type="Proteomes" id="UP001219933">
    <property type="component" value="Chromosome 1"/>
</dbReference>
<keyword evidence="4" id="KW-1185">Reference proteome</keyword>
<dbReference type="EMBL" id="CP119877">
    <property type="protein sequence ID" value="WFD33448.1"/>
    <property type="molecule type" value="Genomic_DNA"/>
</dbReference>
<dbReference type="InterPro" id="IPR036865">
    <property type="entry name" value="CRAL-TRIO_dom_sf"/>
</dbReference>
<dbReference type="SUPFAM" id="SSF46938">
    <property type="entry name" value="CRAL/TRIO N-terminal domain"/>
    <property type="match status" value="1"/>
</dbReference>
<dbReference type="PANTHER" id="PTHR46590:SF4">
    <property type="entry name" value="CRAL-TRIO DOMAIN-CONTAINING PROTEIN"/>
    <property type="match status" value="1"/>
</dbReference>
<dbReference type="InterPro" id="IPR036273">
    <property type="entry name" value="CRAL/TRIO_N_dom_sf"/>
</dbReference>
<dbReference type="SUPFAM" id="SSF52087">
    <property type="entry name" value="CRAL/TRIO domain"/>
    <property type="match status" value="1"/>
</dbReference>
<gene>
    <name evidence="3" type="ORF">MCUN1_000261</name>
</gene>